<dbReference type="EMBL" id="MGEQ01000003">
    <property type="protein sequence ID" value="OGL87068.1"/>
    <property type="molecule type" value="Genomic_DNA"/>
</dbReference>
<name>A0A1F7VAD9_9BACT</name>
<proteinExistence type="predicted"/>
<sequence length="82" mass="9029">MIEKLDRIPPSQFESFGAWWTWMRYDQVAAILCGHTGPASPGERSSIGCVACRAERECENAQTLEHASHAHPAVDLLVACCD</sequence>
<dbReference type="AlphaFoldDB" id="A0A1F7VAD9"/>
<reference evidence="1 2" key="1">
    <citation type="journal article" date="2016" name="Nat. Commun.">
        <title>Thousands of microbial genomes shed light on interconnected biogeochemical processes in an aquifer system.</title>
        <authorList>
            <person name="Anantharaman K."/>
            <person name="Brown C.T."/>
            <person name="Hug L.A."/>
            <person name="Sharon I."/>
            <person name="Castelle C.J."/>
            <person name="Probst A.J."/>
            <person name="Thomas B.C."/>
            <person name="Singh A."/>
            <person name="Wilkins M.J."/>
            <person name="Karaoz U."/>
            <person name="Brodie E.L."/>
            <person name="Williams K.H."/>
            <person name="Hubbard S.S."/>
            <person name="Banfield J.F."/>
        </authorList>
    </citation>
    <scope>NUCLEOTIDE SEQUENCE [LARGE SCALE GENOMIC DNA]</scope>
</reference>
<comment type="caution">
    <text evidence="1">The sequence shown here is derived from an EMBL/GenBank/DDBJ whole genome shotgun (WGS) entry which is preliminary data.</text>
</comment>
<evidence type="ECO:0000313" key="2">
    <source>
        <dbReference type="Proteomes" id="UP000176593"/>
    </source>
</evidence>
<evidence type="ECO:0000313" key="1">
    <source>
        <dbReference type="EMBL" id="OGL87068.1"/>
    </source>
</evidence>
<gene>
    <name evidence="1" type="ORF">A3I41_03945</name>
</gene>
<accession>A0A1F7VAD9</accession>
<organism evidence="1 2">
    <name type="scientific">Candidatus Uhrbacteria bacterium RIFCSPLOWO2_02_FULL_48_18</name>
    <dbReference type="NCBI Taxonomy" id="1802408"/>
    <lineage>
        <taxon>Bacteria</taxon>
        <taxon>Candidatus Uhriibacteriota</taxon>
    </lineage>
</organism>
<protein>
    <submittedName>
        <fullName evidence="1">Uncharacterized protein</fullName>
    </submittedName>
</protein>
<dbReference type="Proteomes" id="UP000176593">
    <property type="component" value="Unassembled WGS sequence"/>
</dbReference>